<evidence type="ECO:0000256" key="1">
    <source>
        <dbReference type="SAM" id="Phobius"/>
    </source>
</evidence>
<reference evidence="3" key="1">
    <citation type="journal article" date="2013" name="Genetics">
        <title>The draft genome and transcriptome of Panagrellus redivivus are shaped by the harsh demands of a free-living lifestyle.</title>
        <authorList>
            <person name="Srinivasan J."/>
            <person name="Dillman A.R."/>
            <person name="Macchietto M.G."/>
            <person name="Heikkinen L."/>
            <person name="Lakso M."/>
            <person name="Fracchia K.M."/>
            <person name="Antoshechkin I."/>
            <person name="Mortazavi A."/>
            <person name="Wong G."/>
            <person name="Sternberg P.W."/>
        </authorList>
    </citation>
    <scope>NUCLEOTIDE SEQUENCE [LARGE SCALE GENOMIC DNA]</scope>
    <source>
        <strain evidence="3">MT8872</strain>
    </source>
</reference>
<proteinExistence type="predicted"/>
<feature type="transmembrane region" description="Helical" evidence="1">
    <location>
        <begin position="307"/>
        <end position="325"/>
    </location>
</feature>
<evidence type="ECO:0000256" key="2">
    <source>
        <dbReference type="SAM" id="SignalP"/>
    </source>
</evidence>
<dbReference type="PANTHER" id="PTHR23516:SF23">
    <property type="entry name" value="MOLYBDATE-ANION TRANSPORTER"/>
    <property type="match status" value="1"/>
</dbReference>
<feature type="transmembrane region" description="Helical" evidence="1">
    <location>
        <begin position="273"/>
        <end position="295"/>
    </location>
</feature>
<protein>
    <submittedName>
        <fullName evidence="4">Molybdate transporter 2 homolog</fullName>
    </submittedName>
</protein>
<dbReference type="PANTHER" id="PTHR23516">
    <property type="entry name" value="SAM (S-ADENOSYL METHIONINE) TRANSPORTER"/>
    <property type="match status" value="1"/>
</dbReference>
<dbReference type="SUPFAM" id="SSF103473">
    <property type="entry name" value="MFS general substrate transporter"/>
    <property type="match status" value="1"/>
</dbReference>
<name>A0A7E4W915_PANRE</name>
<dbReference type="InterPro" id="IPR036259">
    <property type="entry name" value="MFS_trans_sf"/>
</dbReference>
<accession>A0A7E4W915</accession>
<feature type="transmembrane region" description="Helical" evidence="1">
    <location>
        <begin position="161"/>
        <end position="183"/>
    </location>
</feature>
<evidence type="ECO:0000313" key="4">
    <source>
        <dbReference type="WBParaSite" id="Pan_g7918.t1"/>
    </source>
</evidence>
<keyword evidence="1" id="KW-1133">Transmembrane helix</keyword>
<dbReference type="WBParaSite" id="Pan_g7918.t1">
    <property type="protein sequence ID" value="Pan_g7918.t1"/>
    <property type="gene ID" value="Pan_g7918"/>
</dbReference>
<dbReference type="GO" id="GO:0016020">
    <property type="term" value="C:membrane"/>
    <property type="evidence" value="ECO:0007669"/>
    <property type="project" value="InterPro"/>
</dbReference>
<feature type="signal peptide" evidence="2">
    <location>
        <begin position="1"/>
        <end position="23"/>
    </location>
</feature>
<dbReference type="GO" id="GO:0015098">
    <property type="term" value="F:molybdate ion transmembrane transporter activity"/>
    <property type="evidence" value="ECO:0007669"/>
    <property type="project" value="InterPro"/>
</dbReference>
<dbReference type="CDD" id="cd17487">
    <property type="entry name" value="MFS_MFSD5_like"/>
    <property type="match status" value="1"/>
</dbReference>
<keyword evidence="1" id="KW-0812">Transmembrane</keyword>
<evidence type="ECO:0000313" key="3">
    <source>
        <dbReference type="Proteomes" id="UP000492821"/>
    </source>
</evidence>
<sequence>MFFILSLVGLALACLGLSTFAKSRQPACDDAQFIGFQRSYLTVYLLAVGADWLQGPHVYALYQHYGMSKHQIEQLFIAGFGSSLVFGTFIGSLADKIGRKLNCFLYAVFYGIGCVTKHFGNFWILMSGRLLSGIATSILFSAFESWLVYEHNKRGFSDSQLSIIFSQATFGNSVIAICAGVVAQGVADTFGYVAPFDVSLGVLCVMAVVIFKTWPENFGNKSVAFKSSLQSGYKAIREDSNVLYLGLIQSLFEGTMYTFVIEWTPTLAAASEASIPHGLIFAAFMIAVMIGSYVFSILTSYAEPESFMRFVLVTAALCFVAPILLPGNLTAVFFSFIVFEICVGIFWPAVGYLRGRYIKEETRSTTMNFFRVPLNIIVIAILCNDFSTIIIFKCCVVFLALASFMQYCLYENTVGKTAPQVIEKAPLPLN</sequence>
<feature type="transmembrane region" description="Helical" evidence="1">
    <location>
        <begin position="103"/>
        <end position="124"/>
    </location>
</feature>
<feature type="transmembrane region" description="Helical" evidence="1">
    <location>
        <begin position="75"/>
        <end position="94"/>
    </location>
</feature>
<dbReference type="Gene3D" id="1.20.1250.20">
    <property type="entry name" value="MFS general substrate transporter like domains"/>
    <property type="match status" value="1"/>
</dbReference>
<feature type="transmembrane region" description="Helical" evidence="1">
    <location>
        <begin position="189"/>
        <end position="211"/>
    </location>
</feature>
<dbReference type="Proteomes" id="UP000492821">
    <property type="component" value="Unassembled WGS sequence"/>
</dbReference>
<organism evidence="3 4">
    <name type="scientific">Panagrellus redivivus</name>
    <name type="common">Microworm</name>
    <dbReference type="NCBI Taxonomy" id="6233"/>
    <lineage>
        <taxon>Eukaryota</taxon>
        <taxon>Metazoa</taxon>
        <taxon>Ecdysozoa</taxon>
        <taxon>Nematoda</taxon>
        <taxon>Chromadorea</taxon>
        <taxon>Rhabditida</taxon>
        <taxon>Tylenchina</taxon>
        <taxon>Panagrolaimomorpha</taxon>
        <taxon>Panagrolaimoidea</taxon>
        <taxon>Panagrolaimidae</taxon>
        <taxon>Panagrellus</taxon>
    </lineage>
</organism>
<dbReference type="InterPro" id="IPR008509">
    <property type="entry name" value="MOT2/MFSD5"/>
</dbReference>
<keyword evidence="2" id="KW-0732">Signal</keyword>
<dbReference type="Pfam" id="PF05631">
    <property type="entry name" value="MFS_5"/>
    <property type="match status" value="1"/>
</dbReference>
<dbReference type="AlphaFoldDB" id="A0A7E4W915"/>
<feature type="transmembrane region" description="Helical" evidence="1">
    <location>
        <begin position="130"/>
        <end position="149"/>
    </location>
</feature>
<feature type="transmembrane region" description="Helical" evidence="1">
    <location>
        <begin position="242"/>
        <end position="261"/>
    </location>
</feature>
<feature type="transmembrane region" description="Helical" evidence="1">
    <location>
        <begin position="374"/>
        <end position="402"/>
    </location>
</feature>
<keyword evidence="3" id="KW-1185">Reference proteome</keyword>
<keyword evidence="1" id="KW-0472">Membrane</keyword>
<reference evidence="4" key="2">
    <citation type="submission" date="2020-10" db="UniProtKB">
        <authorList>
            <consortium name="WormBaseParasite"/>
        </authorList>
    </citation>
    <scope>IDENTIFICATION</scope>
</reference>
<feature type="transmembrane region" description="Helical" evidence="1">
    <location>
        <begin position="331"/>
        <end position="353"/>
    </location>
</feature>
<feature type="chain" id="PRO_5028841330" evidence="2">
    <location>
        <begin position="24"/>
        <end position="430"/>
    </location>
</feature>